<dbReference type="PANTHER" id="PTHR36152:SF5">
    <property type="entry name" value="PROTEIN HCP1"/>
    <property type="match status" value="1"/>
</dbReference>
<dbReference type="Gene3D" id="2.30.110.20">
    <property type="entry name" value="Hcp1-like"/>
    <property type="match status" value="1"/>
</dbReference>
<dbReference type="AlphaFoldDB" id="A0A1Q5TPW0"/>
<dbReference type="InterPro" id="IPR036624">
    <property type="entry name" value="Hcp1-lik_sf"/>
</dbReference>
<dbReference type="OrthoDB" id="4865570at2"/>
<dbReference type="RefSeq" id="WP_074023967.1">
    <property type="nucleotide sequence ID" value="NZ_CAWNAG010000068.1"/>
</dbReference>
<organism evidence="1 2">
    <name type="scientific">Xenorhabdus eapokensis</name>
    <dbReference type="NCBI Taxonomy" id="1873482"/>
    <lineage>
        <taxon>Bacteria</taxon>
        <taxon>Pseudomonadati</taxon>
        <taxon>Pseudomonadota</taxon>
        <taxon>Gammaproteobacteria</taxon>
        <taxon>Enterobacterales</taxon>
        <taxon>Morganellaceae</taxon>
        <taxon>Xenorhabdus</taxon>
    </lineage>
</organism>
<dbReference type="SUPFAM" id="SSF141452">
    <property type="entry name" value="Hcp1-like"/>
    <property type="match status" value="1"/>
</dbReference>
<dbReference type="STRING" id="1873482.Xedl_02424"/>
<dbReference type="EMBL" id="MKGQ01000016">
    <property type="protein sequence ID" value="OKP02265.1"/>
    <property type="molecule type" value="Genomic_DNA"/>
</dbReference>
<comment type="caution">
    <text evidence="1">The sequence shown here is derived from an EMBL/GenBank/DDBJ whole genome shotgun (WGS) entry which is preliminary data.</text>
</comment>
<name>A0A1Q5TPW0_9GAMM</name>
<dbReference type="InterPro" id="IPR008514">
    <property type="entry name" value="T6SS_Hcp"/>
</dbReference>
<evidence type="ECO:0000313" key="1">
    <source>
        <dbReference type="EMBL" id="OKP02265.1"/>
    </source>
</evidence>
<proteinExistence type="predicted"/>
<gene>
    <name evidence="1" type="ORF">Xedl_02424</name>
</gene>
<sequence>MSTLLGIDAYVNFTDVKGESGDSEFKEWTAVRTFTLEVYNNVNMQSQSTGLGAGIVATSGLSLDLLFDKSAITLRQYLVKGKHIKEVQLKVRRQGGKQEPWYTLVLTNSLLSRSTLTYGDGGFYCSIHLVFQKHKESYFSQEYGSGAKGAEVSYEWDSHTNKDD</sequence>
<dbReference type="InterPro" id="IPR053165">
    <property type="entry name" value="HSI-I_assembly_Hcp1"/>
</dbReference>
<dbReference type="Pfam" id="PF05638">
    <property type="entry name" value="T6SS_HCP"/>
    <property type="match status" value="1"/>
</dbReference>
<accession>A0A1Q5TPW0</accession>
<dbReference type="Proteomes" id="UP000186268">
    <property type="component" value="Unassembled WGS sequence"/>
</dbReference>
<dbReference type="PANTHER" id="PTHR36152">
    <property type="entry name" value="CYTOPLASMIC PROTEIN-RELATED"/>
    <property type="match status" value="1"/>
</dbReference>
<evidence type="ECO:0000313" key="2">
    <source>
        <dbReference type="Proteomes" id="UP000186268"/>
    </source>
</evidence>
<reference evidence="1 2" key="1">
    <citation type="submission" date="2016-09" db="EMBL/GenBank/DDBJ databases">
        <title>Xenorhabdus thuongxuanensis sp. nov. and Xenorhabdus eapokensis sp. nov., isolated from Steinernema species.</title>
        <authorList>
            <person name="Kaempfer P."/>
            <person name="Tobias N.J."/>
            <person name="Phan Ke L."/>
            <person name="Bode H.B."/>
            <person name="Glaeser S.P."/>
        </authorList>
    </citation>
    <scope>NUCLEOTIDE SEQUENCE [LARGE SCALE GENOMIC DNA]</scope>
    <source>
        <strain evidence="1 2">DL20</strain>
    </source>
</reference>
<protein>
    <submittedName>
        <fullName evidence="1">Type VI secretion system effector, Hcp1 family</fullName>
    </submittedName>
</protein>
<keyword evidence="2" id="KW-1185">Reference proteome</keyword>